<dbReference type="AlphaFoldDB" id="A0A4S1DRJ7"/>
<sequence length="222" mass="26320">MNDIFSFYQKYESKVKKTTINWRIYTLIDNGIIQRIGRGKYKLGKQKGFKPVVSEEIQSLYLKLKEEFPFLDISIWSTKWVAQWMLHIPNNYETIIEVEKGSEENVFYFLSGVRDNVFLNPSKDILDKYANRNESIVIIKNLITDAPLQDVEQVKVPSIEKILVDLIVDTELYATYQGRDLDSIIENAFQYNTIKKDTLLRYADRRRKKPFVKERIYKNENK</sequence>
<proteinExistence type="predicted"/>
<accession>A0A4S1DRJ7</accession>
<dbReference type="RefSeq" id="WP_135879005.1">
    <property type="nucleotide sequence ID" value="NZ_SRSO01000047.1"/>
</dbReference>
<dbReference type="OrthoDB" id="594275at2"/>
<evidence type="ECO:0000313" key="2">
    <source>
        <dbReference type="Proteomes" id="UP000307602"/>
    </source>
</evidence>
<organism evidence="1 2">
    <name type="scientific">Flavivirga rizhaonensis</name>
    <dbReference type="NCBI Taxonomy" id="2559571"/>
    <lineage>
        <taxon>Bacteria</taxon>
        <taxon>Pseudomonadati</taxon>
        <taxon>Bacteroidota</taxon>
        <taxon>Flavobacteriia</taxon>
        <taxon>Flavobacteriales</taxon>
        <taxon>Flavobacteriaceae</taxon>
        <taxon>Flavivirga</taxon>
    </lineage>
</organism>
<dbReference type="Proteomes" id="UP000307602">
    <property type="component" value="Unassembled WGS sequence"/>
</dbReference>
<protein>
    <submittedName>
        <fullName evidence="1">Uncharacterized protein</fullName>
    </submittedName>
</protein>
<reference evidence="1 2" key="1">
    <citation type="submission" date="2019-04" db="EMBL/GenBank/DDBJ databases">
        <authorList>
            <person name="Liu A."/>
        </authorList>
    </citation>
    <scope>NUCLEOTIDE SEQUENCE [LARGE SCALE GENOMIC DNA]</scope>
    <source>
        <strain evidence="1 2">RZ03</strain>
    </source>
</reference>
<dbReference type="EMBL" id="SRSO01000047">
    <property type="protein sequence ID" value="TGV00333.1"/>
    <property type="molecule type" value="Genomic_DNA"/>
</dbReference>
<dbReference type="Pfam" id="PF20217">
    <property type="entry name" value="DUF6577"/>
    <property type="match status" value="1"/>
</dbReference>
<gene>
    <name evidence="1" type="ORF">EM932_20115</name>
</gene>
<keyword evidence="2" id="KW-1185">Reference proteome</keyword>
<name>A0A4S1DRJ7_9FLAO</name>
<dbReference type="InterPro" id="IPR046484">
    <property type="entry name" value="DUF6577"/>
</dbReference>
<evidence type="ECO:0000313" key="1">
    <source>
        <dbReference type="EMBL" id="TGV00333.1"/>
    </source>
</evidence>
<comment type="caution">
    <text evidence="1">The sequence shown here is derived from an EMBL/GenBank/DDBJ whole genome shotgun (WGS) entry which is preliminary data.</text>
</comment>